<protein>
    <recommendedName>
        <fullName evidence="3">Glutaredoxin domain-containing protein</fullName>
    </recommendedName>
</protein>
<dbReference type="RefSeq" id="WP_343913445.1">
    <property type="nucleotide sequence ID" value="NZ_BAAAGE010000003.1"/>
</dbReference>
<accession>A0ABN1J2C2</accession>
<dbReference type="Gene3D" id="3.40.30.10">
    <property type="entry name" value="Glutaredoxin"/>
    <property type="match status" value="1"/>
</dbReference>
<reference evidence="1 2" key="1">
    <citation type="journal article" date="2019" name="Int. J. Syst. Evol. Microbiol.">
        <title>The Global Catalogue of Microorganisms (GCM) 10K type strain sequencing project: providing services to taxonomists for standard genome sequencing and annotation.</title>
        <authorList>
            <consortium name="The Broad Institute Genomics Platform"/>
            <consortium name="The Broad Institute Genome Sequencing Center for Infectious Disease"/>
            <person name="Wu L."/>
            <person name="Ma J."/>
        </authorList>
    </citation>
    <scope>NUCLEOTIDE SEQUENCE [LARGE SCALE GENOMIC DNA]</scope>
    <source>
        <strain evidence="1 2">JCM 15974</strain>
    </source>
</reference>
<organism evidence="1 2">
    <name type="scientific">Aquimarina litoralis</name>
    <dbReference type="NCBI Taxonomy" id="584605"/>
    <lineage>
        <taxon>Bacteria</taxon>
        <taxon>Pseudomonadati</taxon>
        <taxon>Bacteroidota</taxon>
        <taxon>Flavobacteriia</taxon>
        <taxon>Flavobacteriales</taxon>
        <taxon>Flavobacteriaceae</taxon>
        <taxon>Aquimarina</taxon>
    </lineage>
</organism>
<evidence type="ECO:0000313" key="2">
    <source>
        <dbReference type="Proteomes" id="UP001501758"/>
    </source>
</evidence>
<sequence length="140" mass="16490">MIKTLKNTINLVTYLVILFQTAYISSQEKPNAVPPRTVSKHNLFVFISQDCKTCNTLIQKLKEKEVKFLEVDINGKNNLLSPVFWRKMKDQGYTRENIELPFAKTNKRLFYPIDDFDEFIEILKLKEKKGEIKVKRTSLF</sequence>
<evidence type="ECO:0008006" key="3">
    <source>
        <dbReference type="Google" id="ProtNLM"/>
    </source>
</evidence>
<evidence type="ECO:0000313" key="1">
    <source>
        <dbReference type="EMBL" id="GAA0726649.1"/>
    </source>
</evidence>
<dbReference type="EMBL" id="BAAAGE010000003">
    <property type="protein sequence ID" value="GAA0726649.1"/>
    <property type="molecule type" value="Genomic_DNA"/>
</dbReference>
<dbReference type="Proteomes" id="UP001501758">
    <property type="component" value="Unassembled WGS sequence"/>
</dbReference>
<dbReference type="SUPFAM" id="SSF52833">
    <property type="entry name" value="Thioredoxin-like"/>
    <property type="match status" value="1"/>
</dbReference>
<proteinExistence type="predicted"/>
<gene>
    <name evidence="1" type="ORF">GCM10009430_33850</name>
</gene>
<comment type="caution">
    <text evidence="1">The sequence shown here is derived from an EMBL/GenBank/DDBJ whole genome shotgun (WGS) entry which is preliminary data.</text>
</comment>
<dbReference type="PROSITE" id="PS51354">
    <property type="entry name" value="GLUTAREDOXIN_2"/>
    <property type="match status" value="1"/>
</dbReference>
<dbReference type="InterPro" id="IPR036249">
    <property type="entry name" value="Thioredoxin-like_sf"/>
</dbReference>
<name>A0ABN1J2C2_9FLAO</name>
<keyword evidence="2" id="KW-1185">Reference proteome</keyword>